<protein>
    <submittedName>
        <fullName evidence="2">DUF3667 domain-containing protein</fullName>
    </submittedName>
</protein>
<dbReference type="InterPro" id="IPR022134">
    <property type="entry name" value="DUF3667"/>
</dbReference>
<feature type="transmembrane region" description="Helical" evidence="1">
    <location>
        <begin position="259"/>
        <end position="282"/>
    </location>
</feature>
<sequence length="285" mass="32520">MHNTNDNTCRNCGATTSGNYCHMCGQETRLHSPSLGEFLHEFIGHYVALEGRLWGTITRLLFRPGLLTTEYIAGRRKRYVEPLRLYLSLSIIFFAVLKLSNVGIVNVDPHAAQPVAIQQAEPEKREAQGDAGKMQEWLKRETPDIYHSIDRFNRLPDQEKSAVMQAGFYKYVPYAIFLLMPLFALWLKLLYLGTGKRYGEHLLFALHTNAFAFVMLAIFMFLPDGFLKFVAFCWVAGYLPWAMQRVYRKGKWGTAWRWLLLGLIHGVSLAIAIFVAMGLAIISAH</sequence>
<feature type="transmembrane region" description="Helical" evidence="1">
    <location>
        <begin position="85"/>
        <end position="105"/>
    </location>
</feature>
<keyword evidence="1" id="KW-1133">Transmembrane helix</keyword>
<comment type="caution">
    <text evidence="2">The sequence shown here is derived from an EMBL/GenBank/DDBJ whole genome shotgun (WGS) entry which is preliminary data.</text>
</comment>
<feature type="transmembrane region" description="Helical" evidence="1">
    <location>
        <begin position="171"/>
        <end position="190"/>
    </location>
</feature>
<feature type="transmembrane region" description="Helical" evidence="1">
    <location>
        <begin position="229"/>
        <end position="247"/>
    </location>
</feature>
<evidence type="ECO:0000256" key="1">
    <source>
        <dbReference type="SAM" id="Phobius"/>
    </source>
</evidence>
<dbReference type="OrthoDB" id="9111327at2"/>
<gene>
    <name evidence="2" type="ORF">GM658_13630</name>
</gene>
<reference evidence="2 3" key="1">
    <citation type="submission" date="2019-11" db="EMBL/GenBank/DDBJ databases">
        <title>Type strains purchased from KCTC, JCM and DSMZ.</title>
        <authorList>
            <person name="Lu H."/>
        </authorList>
    </citation>
    <scope>NUCLEOTIDE SEQUENCE [LARGE SCALE GENOMIC DNA]</scope>
    <source>
        <strain evidence="2 3">JCM 31587</strain>
    </source>
</reference>
<dbReference type="AlphaFoldDB" id="A0A6L6QHP1"/>
<feature type="transmembrane region" description="Helical" evidence="1">
    <location>
        <begin position="202"/>
        <end position="223"/>
    </location>
</feature>
<keyword evidence="3" id="KW-1185">Reference proteome</keyword>
<dbReference type="Proteomes" id="UP000472320">
    <property type="component" value="Unassembled WGS sequence"/>
</dbReference>
<accession>A0A6L6QHP1</accession>
<proteinExistence type="predicted"/>
<dbReference type="EMBL" id="WNKX01000009">
    <property type="protein sequence ID" value="MTW11640.1"/>
    <property type="molecule type" value="Genomic_DNA"/>
</dbReference>
<keyword evidence="1" id="KW-0812">Transmembrane</keyword>
<evidence type="ECO:0000313" key="2">
    <source>
        <dbReference type="EMBL" id="MTW11640.1"/>
    </source>
</evidence>
<evidence type="ECO:0000313" key="3">
    <source>
        <dbReference type="Proteomes" id="UP000472320"/>
    </source>
</evidence>
<dbReference type="Pfam" id="PF12412">
    <property type="entry name" value="DUF3667"/>
    <property type="match status" value="1"/>
</dbReference>
<organism evidence="2 3">
    <name type="scientific">Massilia eburnea</name>
    <dbReference type="NCBI Taxonomy" id="1776165"/>
    <lineage>
        <taxon>Bacteria</taxon>
        <taxon>Pseudomonadati</taxon>
        <taxon>Pseudomonadota</taxon>
        <taxon>Betaproteobacteria</taxon>
        <taxon>Burkholderiales</taxon>
        <taxon>Oxalobacteraceae</taxon>
        <taxon>Telluria group</taxon>
        <taxon>Massilia</taxon>
    </lineage>
</organism>
<dbReference type="RefSeq" id="WP_155454595.1">
    <property type="nucleotide sequence ID" value="NZ_WNKX01000009.1"/>
</dbReference>
<name>A0A6L6QHP1_9BURK</name>
<keyword evidence="1" id="KW-0472">Membrane</keyword>